<evidence type="ECO:0000313" key="4">
    <source>
        <dbReference type="Proteomes" id="UP000214646"/>
    </source>
</evidence>
<dbReference type="SUPFAM" id="SSF52833">
    <property type="entry name" value="Thioredoxin-like"/>
    <property type="match status" value="1"/>
</dbReference>
<name>A0A225D989_9BACT</name>
<dbReference type="PANTHER" id="PTHR42852">
    <property type="entry name" value="THIOL:DISULFIDE INTERCHANGE PROTEIN DSBE"/>
    <property type="match status" value="1"/>
</dbReference>
<dbReference type="Pfam" id="PF00578">
    <property type="entry name" value="AhpC-TSA"/>
    <property type="match status" value="1"/>
</dbReference>
<sequence>MGTKHITMRVLAGLTLLGGVFGGRAAAQVKPEDLRKPAQAGVAVTTPAPAELATCRADQVQWPKPAAGPAPSGVVIKDAQGRTLRQFIDTTGTGRPNIWSFYLNGVESYREVDGNGDGKPDQYRWFGPNGSKWGIDIDQDGVVDTWHMISPEEVGQELFAAMTAKDAKKVEALLPSEQDLKSLGMPDAEIAKVRARTAGAVKRMMETADALKLSDKAKFVHLELTAPSAIPADTFGGREDMLKYRSATVLVDKGDGKTADVFQTGELILIGRAWKLIDGPTPGAAPAGNPGDGPGVPPLTPEGQKLLAEMENIQAPADRAEMPKYHLARAVVLEKIVAVTQGEAQQPWLKQVVDAYAAAAEAGDATALQRLGQWITSIEKSAPKSPAATYAAFRALSAENTVKLAAGPKTDDVVKIQAWWREQLEAFVAKYPTAEEAPEAMMRLAVAHEFANKDAEAKAVYEALAKNYATHPYATKAIGAVKRLGSEGQPFVLSGTTVDGKAFSMAQLAGKGVVVYYYANWGTDATPQLKQLAELLKLYGPKGLEVVTISLDDDPAKAVQAINAAQLPGAHLHMPGGLDRSPLATAYGIQMVPHVFVVGKDGKVINRNAQNGPSLKDEIEKMLK</sequence>
<dbReference type="EMBL" id="NIDE01000017">
    <property type="protein sequence ID" value="OWK36224.1"/>
    <property type="molecule type" value="Genomic_DNA"/>
</dbReference>
<protein>
    <submittedName>
        <fullName evidence="3">Thiol:disulfide interchange protein</fullName>
    </submittedName>
</protein>
<dbReference type="GO" id="GO:0006950">
    <property type="term" value="P:response to stress"/>
    <property type="evidence" value="ECO:0007669"/>
    <property type="project" value="UniProtKB-ARBA"/>
</dbReference>
<organism evidence="3 4">
    <name type="scientific">Fimbriiglobus ruber</name>
    <dbReference type="NCBI Taxonomy" id="1908690"/>
    <lineage>
        <taxon>Bacteria</taxon>
        <taxon>Pseudomonadati</taxon>
        <taxon>Planctomycetota</taxon>
        <taxon>Planctomycetia</taxon>
        <taxon>Gemmatales</taxon>
        <taxon>Gemmataceae</taxon>
        <taxon>Fimbriiglobus</taxon>
    </lineage>
</organism>
<dbReference type="InterPro" id="IPR000866">
    <property type="entry name" value="AhpC/TSA"/>
</dbReference>
<reference evidence="4" key="1">
    <citation type="submission" date="2017-06" db="EMBL/GenBank/DDBJ databases">
        <title>Genome analysis of Fimbriiglobus ruber SP5, the first member of the order Planctomycetales with confirmed chitinolytic capability.</title>
        <authorList>
            <person name="Ravin N.V."/>
            <person name="Rakitin A.L."/>
            <person name="Ivanova A.A."/>
            <person name="Beletsky A.V."/>
            <person name="Kulichevskaya I.S."/>
            <person name="Mardanov A.V."/>
            <person name="Dedysh S.N."/>
        </authorList>
    </citation>
    <scope>NUCLEOTIDE SEQUENCE [LARGE SCALE GENOMIC DNA]</scope>
    <source>
        <strain evidence="4">SP5</strain>
    </source>
</reference>
<evidence type="ECO:0000313" key="3">
    <source>
        <dbReference type="EMBL" id="OWK36224.1"/>
    </source>
</evidence>
<dbReference type="GO" id="GO:0016209">
    <property type="term" value="F:antioxidant activity"/>
    <property type="evidence" value="ECO:0007669"/>
    <property type="project" value="InterPro"/>
</dbReference>
<keyword evidence="4" id="KW-1185">Reference proteome</keyword>
<dbReference type="GO" id="GO:0016491">
    <property type="term" value="F:oxidoreductase activity"/>
    <property type="evidence" value="ECO:0007669"/>
    <property type="project" value="InterPro"/>
</dbReference>
<feature type="region of interest" description="Disordered" evidence="1">
    <location>
        <begin position="281"/>
        <end position="302"/>
    </location>
</feature>
<accession>A0A225D989</accession>
<evidence type="ECO:0000256" key="1">
    <source>
        <dbReference type="SAM" id="MobiDB-lite"/>
    </source>
</evidence>
<dbReference type="AlphaFoldDB" id="A0A225D989"/>
<gene>
    <name evidence="3" type="ORF">FRUB_08787</name>
</gene>
<dbReference type="CDD" id="cd02966">
    <property type="entry name" value="TlpA_like_family"/>
    <property type="match status" value="1"/>
</dbReference>
<dbReference type="InterPro" id="IPR036249">
    <property type="entry name" value="Thioredoxin-like_sf"/>
</dbReference>
<dbReference type="InterPro" id="IPR011990">
    <property type="entry name" value="TPR-like_helical_dom_sf"/>
</dbReference>
<proteinExistence type="predicted"/>
<dbReference type="RefSeq" id="WP_088259265.1">
    <property type="nucleotide sequence ID" value="NZ_NIDE01000017.1"/>
</dbReference>
<dbReference type="PROSITE" id="PS51352">
    <property type="entry name" value="THIOREDOXIN_2"/>
    <property type="match status" value="1"/>
</dbReference>
<feature type="domain" description="Thioredoxin" evidence="2">
    <location>
        <begin position="482"/>
        <end position="624"/>
    </location>
</feature>
<dbReference type="OrthoDB" id="252709at2"/>
<dbReference type="PANTHER" id="PTHR42852:SF17">
    <property type="entry name" value="THIOREDOXIN-LIKE PROTEIN HI_1115"/>
    <property type="match status" value="1"/>
</dbReference>
<dbReference type="Gene3D" id="1.25.40.10">
    <property type="entry name" value="Tetratricopeptide repeat domain"/>
    <property type="match status" value="1"/>
</dbReference>
<dbReference type="InterPro" id="IPR013766">
    <property type="entry name" value="Thioredoxin_domain"/>
</dbReference>
<comment type="caution">
    <text evidence="3">The sequence shown here is derived from an EMBL/GenBank/DDBJ whole genome shotgun (WGS) entry which is preliminary data.</text>
</comment>
<evidence type="ECO:0000259" key="2">
    <source>
        <dbReference type="PROSITE" id="PS51352"/>
    </source>
</evidence>
<dbReference type="Gene3D" id="3.40.30.10">
    <property type="entry name" value="Glutaredoxin"/>
    <property type="match status" value="1"/>
</dbReference>
<dbReference type="Proteomes" id="UP000214646">
    <property type="component" value="Unassembled WGS sequence"/>
</dbReference>
<dbReference type="InterPro" id="IPR050553">
    <property type="entry name" value="Thioredoxin_ResA/DsbE_sf"/>
</dbReference>